<evidence type="ECO:0000256" key="2">
    <source>
        <dbReference type="ARBA" id="ARBA00022723"/>
    </source>
</evidence>
<dbReference type="PROSITE" id="PS00086">
    <property type="entry name" value="CYTOCHROME_P450"/>
    <property type="match status" value="1"/>
</dbReference>
<dbReference type="InterPro" id="IPR050121">
    <property type="entry name" value="Cytochrome_P450_monoxygenase"/>
</dbReference>
<dbReference type="Gene3D" id="1.10.630.10">
    <property type="entry name" value="Cytochrome P450"/>
    <property type="match status" value="1"/>
</dbReference>
<organism evidence="7 8">
    <name type="scientific">Oculimacula yallundae</name>
    <dbReference type="NCBI Taxonomy" id="86028"/>
    <lineage>
        <taxon>Eukaryota</taxon>
        <taxon>Fungi</taxon>
        <taxon>Dikarya</taxon>
        <taxon>Ascomycota</taxon>
        <taxon>Pezizomycotina</taxon>
        <taxon>Leotiomycetes</taxon>
        <taxon>Helotiales</taxon>
        <taxon>Ploettnerulaceae</taxon>
        <taxon>Oculimacula</taxon>
    </lineage>
</organism>
<reference evidence="7 8" key="1">
    <citation type="journal article" date="2024" name="Commun. Biol.">
        <title>Comparative genomic analysis of thermophilic fungi reveals convergent evolutionary adaptations and gene losses.</title>
        <authorList>
            <person name="Steindorff A.S."/>
            <person name="Aguilar-Pontes M.V."/>
            <person name="Robinson A.J."/>
            <person name="Andreopoulos B."/>
            <person name="LaButti K."/>
            <person name="Kuo A."/>
            <person name="Mondo S."/>
            <person name="Riley R."/>
            <person name="Otillar R."/>
            <person name="Haridas S."/>
            <person name="Lipzen A."/>
            <person name="Grimwood J."/>
            <person name="Schmutz J."/>
            <person name="Clum A."/>
            <person name="Reid I.D."/>
            <person name="Moisan M.C."/>
            <person name="Butler G."/>
            <person name="Nguyen T.T.M."/>
            <person name="Dewar K."/>
            <person name="Conant G."/>
            <person name="Drula E."/>
            <person name="Henrissat B."/>
            <person name="Hansel C."/>
            <person name="Singer S."/>
            <person name="Hutchinson M.I."/>
            <person name="de Vries R.P."/>
            <person name="Natvig D.O."/>
            <person name="Powell A.J."/>
            <person name="Tsang A."/>
            <person name="Grigoriev I.V."/>
        </authorList>
    </citation>
    <scope>NUCLEOTIDE SEQUENCE [LARGE SCALE GENOMIC DNA]</scope>
    <source>
        <strain evidence="7 8">CBS 494.80</strain>
    </source>
</reference>
<dbReference type="InterPro" id="IPR001128">
    <property type="entry name" value="Cyt_P450"/>
</dbReference>
<dbReference type="PRINTS" id="PR00463">
    <property type="entry name" value="EP450I"/>
</dbReference>
<keyword evidence="6" id="KW-1133">Transmembrane helix</keyword>
<evidence type="ECO:0000256" key="1">
    <source>
        <dbReference type="ARBA" id="ARBA00001971"/>
    </source>
</evidence>
<protein>
    <recommendedName>
        <fullName evidence="9">Cytochrome P450</fullName>
    </recommendedName>
</protein>
<feature type="transmembrane region" description="Helical" evidence="6">
    <location>
        <begin position="27"/>
        <end position="45"/>
    </location>
</feature>
<dbReference type="InterPro" id="IPR017972">
    <property type="entry name" value="Cyt_P450_CS"/>
</dbReference>
<evidence type="ECO:0000313" key="8">
    <source>
        <dbReference type="Proteomes" id="UP001595075"/>
    </source>
</evidence>
<evidence type="ECO:0000256" key="4">
    <source>
        <dbReference type="ARBA" id="ARBA00023004"/>
    </source>
</evidence>
<keyword evidence="6" id="KW-0472">Membrane</keyword>
<keyword evidence="4 5" id="KW-0408">Iron</keyword>
<dbReference type="InterPro" id="IPR002401">
    <property type="entry name" value="Cyt_P450_E_grp-I"/>
</dbReference>
<dbReference type="InterPro" id="IPR036396">
    <property type="entry name" value="Cyt_P450_sf"/>
</dbReference>
<dbReference type="EMBL" id="JAZHXI010000006">
    <property type="protein sequence ID" value="KAL2070820.1"/>
    <property type="molecule type" value="Genomic_DNA"/>
</dbReference>
<dbReference type="PANTHER" id="PTHR24305">
    <property type="entry name" value="CYTOCHROME P450"/>
    <property type="match status" value="1"/>
</dbReference>
<keyword evidence="2 5" id="KW-0479">Metal-binding</keyword>
<evidence type="ECO:0000313" key="7">
    <source>
        <dbReference type="EMBL" id="KAL2070820.1"/>
    </source>
</evidence>
<dbReference type="PANTHER" id="PTHR24305:SF235">
    <property type="entry name" value="CYTOCHROME P450 MONOOXYGENASE APDB-RELATED"/>
    <property type="match status" value="1"/>
</dbReference>
<comment type="similarity">
    <text evidence="5">Belongs to the cytochrome P450 family.</text>
</comment>
<dbReference type="Proteomes" id="UP001595075">
    <property type="component" value="Unassembled WGS sequence"/>
</dbReference>
<keyword evidence="5" id="KW-0503">Monooxygenase</keyword>
<dbReference type="PRINTS" id="PR00385">
    <property type="entry name" value="P450"/>
</dbReference>
<proteinExistence type="inferred from homology"/>
<keyword evidence="6" id="KW-0812">Transmembrane</keyword>
<keyword evidence="3 5" id="KW-0560">Oxidoreductase</keyword>
<comment type="cofactor">
    <cofactor evidence="1">
        <name>heme</name>
        <dbReference type="ChEBI" id="CHEBI:30413"/>
    </cofactor>
</comment>
<gene>
    <name evidence="7" type="ORF">VTL71DRAFT_13846</name>
</gene>
<evidence type="ECO:0000256" key="3">
    <source>
        <dbReference type="ARBA" id="ARBA00023002"/>
    </source>
</evidence>
<sequence length="515" mass="58549">MAGSFSCRIMKAVAEASSAQKATTIQLIFATASLFILYKLVYPFLFSPVRHIPGPWYARLSKLPLQYATYMRRRSSYASNLIRKYGPIVVIAPDQIHTTDDTAMKTIYDRTSLKTSFYTQMGSWKGVTSTLGFVDYASAAPTRNNLIQCFQNKNLATLVENVDSHVRDFISLLARSAKKDEKLDGVVVFRLLALDIVTDVLWGEENRLLSDVSNKTPDLLRRFHAFSTWNAMKSFIPGADLYVKYFGNTKWRQLRNDCSDMDVTAREALDRWTNNEDCRREKDVLSMLQAMNSAEDPKKRVPSDHIPAYMVEMLAAGSSTTSHTAAFTCWLLTRNGAAQDRLHEELVQAFPDAEDMDMRKTRDLDYLDYTIRETMRMYPMIPGPLERFLGKEIKVSGMSVPVGVVASTAACDQGRLEDVFPEANQWKPERWLEADDRMKLNWTPFGYGSRACPGSNLAMTELKYMIGAIFRRFKVVVPPGHEQDTLELADVFAAGSKTGHVWLKFEERIKRTKCR</sequence>
<comment type="caution">
    <text evidence="7">The sequence shown here is derived from an EMBL/GenBank/DDBJ whole genome shotgun (WGS) entry which is preliminary data.</text>
</comment>
<accession>A0ABR4CLJ2</accession>
<keyword evidence="8" id="KW-1185">Reference proteome</keyword>
<name>A0ABR4CLJ2_9HELO</name>
<evidence type="ECO:0008006" key="9">
    <source>
        <dbReference type="Google" id="ProtNLM"/>
    </source>
</evidence>
<evidence type="ECO:0000256" key="5">
    <source>
        <dbReference type="RuleBase" id="RU000461"/>
    </source>
</evidence>
<keyword evidence="5" id="KW-0349">Heme</keyword>
<dbReference type="Pfam" id="PF00067">
    <property type="entry name" value="p450"/>
    <property type="match status" value="1"/>
</dbReference>
<evidence type="ECO:0000256" key="6">
    <source>
        <dbReference type="SAM" id="Phobius"/>
    </source>
</evidence>
<dbReference type="SUPFAM" id="SSF48264">
    <property type="entry name" value="Cytochrome P450"/>
    <property type="match status" value="1"/>
</dbReference>